<proteinExistence type="predicted"/>
<reference evidence="2 3" key="1">
    <citation type="submission" date="2016-10" db="EMBL/GenBank/DDBJ databases">
        <authorList>
            <person name="de Groot N.N."/>
        </authorList>
    </citation>
    <scope>NUCLEOTIDE SEQUENCE [LARGE SCALE GENOMIC DNA]</scope>
    <source>
        <strain evidence="2 3">DSM 26000</strain>
    </source>
</reference>
<dbReference type="STRING" id="1125876.SAMN05443292_2044"/>
<dbReference type="RefSeq" id="WP_177205454.1">
    <property type="nucleotide sequence ID" value="NZ_FOQT01000003.1"/>
</dbReference>
<gene>
    <name evidence="2" type="ORF">SAMN05443292_2044</name>
</gene>
<dbReference type="SUPFAM" id="SSF74653">
    <property type="entry name" value="TolA/TonB C-terminal domain"/>
    <property type="match status" value="2"/>
</dbReference>
<sequence>MDNFRMESIKSEKNIVCEITFIVERDGSVSTIKASGDDESFNTEALIAVSKIEEKWIPAEINGQKVRSRYRVPLNITYSDDGETAKFPAGEDIFKKMVVSNLKIKNYTKNKICIISFAVDEKGRVRNIDVEGKSRKFNKDVEQAVSQINETWIPKMFRGTPIPSHIEINFEIN</sequence>
<protein>
    <submittedName>
        <fullName evidence="2">TonB protein C-terminal</fullName>
    </submittedName>
</protein>
<evidence type="ECO:0000259" key="1">
    <source>
        <dbReference type="Pfam" id="PF03544"/>
    </source>
</evidence>
<feature type="domain" description="TonB C-terminal" evidence="1">
    <location>
        <begin position="16"/>
        <end position="75"/>
    </location>
</feature>
<dbReference type="Gene3D" id="3.30.1150.10">
    <property type="match status" value="2"/>
</dbReference>
<dbReference type="Pfam" id="PF03544">
    <property type="entry name" value="TonB_C"/>
    <property type="match status" value="1"/>
</dbReference>
<dbReference type="GO" id="GO:0055085">
    <property type="term" value="P:transmembrane transport"/>
    <property type="evidence" value="ECO:0007669"/>
    <property type="project" value="InterPro"/>
</dbReference>
<keyword evidence="3" id="KW-1185">Reference proteome</keyword>
<evidence type="ECO:0000313" key="3">
    <source>
        <dbReference type="Proteomes" id="UP000198931"/>
    </source>
</evidence>
<dbReference type="AlphaFoldDB" id="A0A1I3GVP9"/>
<evidence type="ECO:0000313" key="2">
    <source>
        <dbReference type="EMBL" id="SFI27441.1"/>
    </source>
</evidence>
<dbReference type="EMBL" id="FOQT01000003">
    <property type="protein sequence ID" value="SFI27441.1"/>
    <property type="molecule type" value="Genomic_DNA"/>
</dbReference>
<accession>A0A1I3GVP9</accession>
<organism evidence="2 3">
    <name type="scientific">Halpernia frigidisoli</name>
    <dbReference type="NCBI Taxonomy" id="1125876"/>
    <lineage>
        <taxon>Bacteria</taxon>
        <taxon>Pseudomonadati</taxon>
        <taxon>Bacteroidota</taxon>
        <taxon>Flavobacteriia</taxon>
        <taxon>Flavobacteriales</taxon>
        <taxon>Weeksellaceae</taxon>
        <taxon>Chryseobacterium group</taxon>
        <taxon>Halpernia</taxon>
    </lineage>
</organism>
<name>A0A1I3GVP9_9FLAO</name>
<dbReference type="Proteomes" id="UP000198931">
    <property type="component" value="Unassembled WGS sequence"/>
</dbReference>
<dbReference type="InterPro" id="IPR037682">
    <property type="entry name" value="TonB_C"/>
</dbReference>